<feature type="transmembrane region" description="Helical" evidence="6">
    <location>
        <begin position="297"/>
        <end position="315"/>
    </location>
</feature>
<feature type="transmembrane region" description="Helical" evidence="6">
    <location>
        <begin position="209"/>
        <end position="231"/>
    </location>
</feature>
<evidence type="ECO:0000256" key="1">
    <source>
        <dbReference type="ARBA" id="ARBA00004141"/>
    </source>
</evidence>
<dbReference type="PANTHER" id="PTHR43243">
    <property type="entry name" value="INNER MEMBRANE TRANSPORTER YGJI-RELATED"/>
    <property type="match status" value="1"/>
</dbReference>
<keyword evidence="8" id="KW-1185">Reference proteome</keyword>
<dbReference type="PANTHER" id="PTHR43243:SF41">
    <property type="entry name" value="CATIONIC AMINO ACID TRANSPORTER 7, CHLOROPLASTIC"/>
    <property type="match status" value="1"/>
</dbReference>
<comment type="similarity">
    <text evidence="2">Belongs to the amino acid-polyamine-organocation (APC) superfamily. Cationic amino acid transporter (CAT) (TC 2.A.3.3) family.</text>
</comment>
<evidence type="ECO:0008006" key="9">
    <source>
        <dbReference type="Google" id="ProtNLM"/>
    </source>
</evidence>
<dbReference type="AlphaFoldDB" id="A0AA41SJL1"/>
<evidence type="ECO:0000256" key="5">
    <source>
        <dbReference type="ARBA" id="ARBA00023136"/>
    </source>
</evidence>
<dbReference type="Gene3D" id="1.20.1740.10">
    <property type="entry name" value="Amino acid/polyamine transporter I"/>
    <property type="match status" value="1"/>
</dbReference>
<sequence length="354" mass="38443">MEETNGSSFSSLGAYSKALIETPKRICLRAGSVSTTYEEMSTIRARSGSNMQKTLRWFDLVGFGIGGMVGAGVFVTTGRASLLYAGPAIVLSYAVAGLCALLSAFCYTEFAVDMPVAGGAFSYLRITFGEFAAFVTGANLVMEYVVSNAAIARSFTAYLGTSIGVNATQKWRVTVSGLPKGFNEIDFVAVAVVLIITVCICYSTKESSVLNMVLTAIHILFISFIIFIGFWRGDVKNFTEPSDLSSCLEFESPSIVGMISLMKSSVSGSAGVFILLYLILYSSCLILCLCENMTSKVIHPLLIVLVSFSVTTSLFDDVLCEKDNLYYGCELQLAKIYRTWGICRLCLICFFFFS</sequence>
<feature type="transmembrane region" description="Helical" evidence="6">
    <location>
        <begin position="82"/>
        <end position="105"/>
    </location>
</feature>
<proteinExistence type="inferred from homology"/>
<feature type="transmembrane region" description="Helical" evidence="6">
    <location>
        <begin position="335"/>
        <end position="353"/>
    </location>
</feature>
<dbReference type="Pfam" id="PF13520">
    <property type="entry name" value="AA_permease_2"/>
    <property type="match status" value="1"/>
</dbReference>
<protein>
    <recommendedName>
        <fullName evidence="9">Cationic amino acid transporter</fullName>
    </recommendedName>
</protein>
<name>A0AA41SJL1_PAPNU</name>
<feature type="transmembrane region" description="Helical" evidence="6">
    <location>
        <begin position="57"/>
        <end position="75"/>
    </location>
</feature>
<keyword evidence="4 6" id="KW-1133">Transmembrane helix</keyword>
<comment type="caution">
    <text evidence="7">The sequence shown here is derived from an EMBL/GenBank/DDBJ whole genome shotgun (WGS) entry which is preliminary data.</text>
</comment>
<organism evidence="7 8">
    <name type="scientific">Papaver nudicaule</name>
    <name type="common">Iceland poppy</name>
    <dbReference type="NCBI Taxonomy" id="74823"/>
    <lineage>
        <taxon>Eukaryota</taxon>
        <taxon>Viridiplantae</taxon>
        <taxon>Streptophyta</taxon>
        <taxon>Embryophyta</taxon>
        <taxon>Tracheophyta</taxon>
        <taxon>Spermatophyta</taxon>
        <taxon>Magnoliopsida</taxon>
        <taxon>Ranunculales</taxon>
        <taxon>Papaveraceae</taxon>
        <taxon>Papaveroideae</taxon>
        <taxon>Papaver</taxon>
    </lineage>
</organism>
<feature type="transmembrane region" description="Helical" evidence="6">
    <location>
        <begin position="185"/>
        <end position="202"/>
    </location>
</feature>
<feature type="non-terminal residue" evidence="7">
    <location>
        <position position="1"/>
    </location>
</feature>
<evidence type="ECO:0000313" key="7">
    <source>
        <dbReference type="EMBL" id="MCL7035528.1"/>
    </source>
</evidence>
<feature type="transmembrane region" description="Helical" evidence="6">
    <location>
        <begin position="270"/>
        <end position="290"/>
    </location>
</feature>
<keyword evidence="3 6" id="KW-0812">Transmembrane</keyword>
<comment type="subcellular location">
    <subcellularLocation>
        <location evidence="1">Membrane</location>
        <topology evidence="1">Multi-pass membrane protein</topology>
    </subcellularLocation>
</comment>
<evidence type="ECO:0000313" key="8">
    <source>
        <dbReference type="Proteomes" id="UP001177140"/>
    </source>
</evidence>
<evidence type="ECO:0000256" key="3">
    <source>
        <dbReference type="ARBA" id="ARBA00022692"/>
    </source>
</evidence>
<dbReference type="GO" id="GO:0005886">
    <property type="term" value="C:plasma membrane"/>
    <property type="evidence" value="ECO:0007669"/>
    <property type="project" value="TreeGrafter"/>
</dbReference>
<reference evidence="7" key="1">
    <citation type="submission" date="2022-03" db="EMBL/GenBank/DDBJ databases">
        <title>A functionally conserved STORR gene fusion in Papaver species that diverged 16.8 million years ago.</title>
        <authorList>
            <person name="Catania T."/>
        </authorList>
    </citation>
    <scope>NUCLEOTIDE SEQUENCE</scope>
    <source>
        <strain evidence="7">S-191538</strain>
    </source>
</reference>
<evidence type="ECO:0000256" key="6">
    <source>
        <dbReference type="SAM" id="Phobius"/>
    </source>
</evidence>
<dbReference type="EMBL" id="JAJJMA010157804">
    <property type="protein sequence ID" value="MCL7035528.1"/>
    <property type="molecule type" value="Genomic_DNA"/>
</dbReference>
<dbReference type="GO" id="GO:0015171">
    <property type="term" value="F:amino acid transmembrane transporter activity"/>
    <property type="evidence" value="ECO:0007669"/>
    <property type="project" value="TreeGrafter"/>
</dbReference>
<dbReference type="InterPro" id="IPR002293">
    <property type="entry name" value="AA/rel_permease1"/>
</dbReference>
<evidence type="ECO:0000256" key="4">
    <source>
        <dbReference type="ARBA" id="ARBA00022989"/>
    </source>
</evidence>
<keyword evidence="5 6" id="KW-0472">Membrane</keyword>
<evidence type="ECO:0000256" key="2">
    <source>
        <dbReference type="ARBA" id="ARBA00008572"/>
    </source>
</evidence>
<gene>
    <name evidence="7" type="ORF">MKW94_030473</name>
</gene>
<accession>A0AA41SJL1</accession>
<dbReference type="Proteomes" id="UP001177140">
    <property type="component" value="Unassembled WGS sequence"/>
</dbReference>